<dbReference type="InterPro" id="IPR023828">
    <property type="entry name" value="Peptidase_S8_Ser-AS"/>
</dbReference>
<organism evidence="9 10">
    <name type="scientific">Tetradesmus obliquus</name>
    <name type="common">Green alga</name>
    <name type="synonym">Acutodesmus obliquus</name>
    <dbReference type="NCBI Taxonomy" id="3088"/>
    <lineage>
        <taxon>Eukaryota</taxon>
        <taxon>Viridiplantae</taxon>
        <taxon>Chlorophyta</taxon>
        <taxon>core chlorophytes</taxon>
        <taxon>Chlorophyceae</taxon>
        <taxon>CS clade</taxon>
        <taxon>Sphaeropleales</taxon>
        <taxon>Scenedesmaceae</taxon>
        <taxon>Tetradesmus</taxon>
    </lineage>
</organism>
<dbReference type="InterPro" id="IPR000884">
    <property type="entry name" value="TSP1_rpt"/>
</dbReference>
<proteinExistence type="inferred from homology"/>
<dbReference type="InterPro" id="IPR050131">
    <property type="entry name" value="Peptidase_S8_subtilisin-like"/>
</dbReference>
<evidence type="ECO:0000256" key="4">
    <source>
        <dbReference type="ARBA" id="ARBA00022825"/>
    </source>
</evidence>
<keyword evidence="7" id="KW-0732">Signal</keyword>
<evidence type="ECO:0000256" key="1">
    <source>
        <dbReference type="ARBA" id="ARBA00011073"/>
    </source>
</evidence>
<dbReference type="GO" id="GO:0004252">
    <property type="term" value="F:serine-type endopeptidase activity"/>
    <property type="evidence" value="ECO:0007669"/>
    <property type="project" value="UniProtKB-UniRule"/>
</dbReference>
<dbReference type="InterPro" id="IPR022398">
    <property type="entry name" value="Peptidase_S8_His-AS"/>
</dbReference>
<dbReference type="PRINTS" id="PR00723">
    <property type="entry name" value="SUBTILISIN"/>
</dbReference>
<dbReference type="PROSITE" id="PS00136">
    <property type="entry name" value="SUBTILASE_ASP"/>
    <property type="match status" value="1"/>
</dbReference>
<keyword evidence="2 5" id="KW-0645">Protease</keyword>
<protein>
    <recommendedName>
        <fullName evidence="8">Peptidase S8/S53 domain-containing protein</fullName>
    </recommendedName>
</protein>
<dbReference type="InterPro" id="IPR036383">
    <property type="entry name" value="TSP1_rpt_sf"/>
</dbReference>
<feature type="signal peptide" evidence="7">
    <location>
        <begin position="1"/>
        <end position="22"/>
    </location>
</feature>
<evidence type="ECO:0000256" key="5">
    <source>
        <dbReference type="PROSITE-ProRule" id="PRU01240"/>
    </source>
</evidence>
<evidence type="ECO:0000256" key="6">
    <source>
        <dbReference type="RuleBase" id="RU003355"/>
    </source>
</evidence>
<dbReference type="InterPro" id="IPR000209">
    <property type="entry name" value="Peptidase_S8/S53_dom"/>
</dbReference>
<dbReference type="GO" id="GO:0006508">
    <property type="term" value="P:proteolysis"/>
    <property type="evidence" value="ECO:0007669"/>
    <property type="project" value="UniProtKB-KW"/>
</dbReference>
<feature type="active site" description="Charge relay system" evidence="5">
    <location>
        <position position="793"/>
    </location>
</feature>
<dbReference type="Gene3D" id="3.40.50.200">
    <property type="entry name" value="Peptidase S8/S53 domain"/>
    <property type="match status" value="1"/>
</dbReference>
<dbReference type="EMBL" id="FNXT01000107">
    <property type="protein sequence ID" value="SZX60818.1"/>
    <property type="molecule type" value="Genomic_DNA"/>
</dbReference>
<accession>A0A383V5E1</accession>
<sequence length="861" mass="87720">MMPARMKFTSILLVCALGLAAARPVVSRNSVNRPTIGGASNAGSSATSSRQLKQQGVEVLSVAAAAAAAASQEQQQELLAKLPGQYVVLFHADQACNLEAATRRLARHVQKEVASWQDGEVSIANSSSSSSNALPFVVKRALGPEHAAQPLAGAAQLTAAVAAAVGAPSGPQAVTAAAAAAAAAAPLRRCNRAAVNATRGLVVGLESGTEARLVQAIRSAKVVKAVLQDRVALSAQVYSAATSCVLPQLLSTGLRSTKAATIKWPGCTAAAGVEIRFFGERCGADLSKVRYTAMAAVFKSGAVAKYQGKDCIQTLRPGAASAAWNKQMFGACGDMKGATASDLPAAVCSATGGARSCIARRQAAASGSGRSSSVLTQRVNLKRAVKCGSQSTRVLDMEGAACGPNSDLVQWTKATTPNGCVLTPNKAPALALSTVELFGSCGVPPGLAAAAVAVRACPTNPVDCQGVWSDYSACSVTCGAGFQSATFTVTTPAADGGIPCEAADGESRARTCTLDACSPVLTGPKLPRVPVLDGQIIPSGMPRIEALRNSAGAATVVDMAGLPVEQQVVVGVVDSGIDSTHPDLNYVGGQTFTEASTSHPGDSADPGIDHYGHGTHVAGIVGAKNNGFGTIGVAPGTPVYSLKVLDGNGKGSLSQVLEAVQWAATEGIKLGIRVLNLSLAAALDPTSPDYEETRAYICDVLKTASDAGISVVIAAGNYAQDLHYYLPANCPGVASVTAVDDDGSEPASYTNFLPADQSQDSEHYVLAAPGTGIMSTISREKDVTGYRELSGTSMASPHVAALAASCLASGKCDAGSGYNKLRLLQEAAVAKLQANPGYGFSGDATNTINNKYYGYLIWDGF</sequence>
<dbReference type="AlphaFoldDB" id="A0A383V5E1"/>
<evidence type="ECO:0000313" key="10">
    <source>
        <dbReference type="Proteomes" id="UP000256970"/>
    </source>
</evidence>
<dbReference type="Pfam" id="PF00082">
    <property type="entry name" value="Peptidase_S8"/>
    <property type="match status" value="1"/>
</dbReference>
<evidence type="ECO:0000256" key="7">
    <source>
        <dbReference type="SAM" id="SignalP"/>
    </source>
</evidence>
<dbReference type="SUPFAM" id="SSF82895">
    <property type="entry name" value="TSP-1 type 1 repeat"/>
    <property type="match status" value="1"/>
</dbReference>
<dbReference type="PROSITE" id="PS51892">
    <property type="entry name" value="SUBTILASE"/>
    <property type="match status" value="1"/>
</dbReference>
<dbReference type="Gene3D" id="2.20.100.10">
    <property type="entry name" value="Thrombospondin type-1 (TSP1) repeat"/>
    <property type="match status" value="1"/>
</dbReference>
<evidence type="ECO:0000313" key="9">
    <source>
        <dbReference type="EMBL" id="SZX60818.1"/>
    </source>
</evidence>
<dbReference type="PROSITE" id="PS00137">
    <property type="entry name" value="SUBTILASE_HIS"/>
    <property type="match status" value="1"/>
</dbReference>
<reference evidence="9 10" key="1">
    <citation type="submission" date="2016-10" db="EMBL/GenBank/DDBJ databases">
        <authorList>
            <person name="Cai Z."/>
        </authorList>
    </citation>
    <scope>NUCLEOTIDE SEQUENCE [LARGE SCALE GENOMIC DNA]</scope>
</reference>
<keyword evidence="4 5" id="KW-0720">Serine protease</keyword>
<dbReference type="InterPro" id="IPR023827">
    <property type="entry name" value="Peptidase_S8_Asp-AS"/>
</dbReference>
<comment type="similarity">
    <text evidence="1 5 6">Belongs to the peptidase S8 family.</text>
</comment>
<dbReference type="PROSITE" id="PS50092">
    <property type="entry name" value="TSP1"/>
    <property type="match status" value="1"/>
</dbReference>
<dbReference type="InterPro" id="IPR036852">
    <property type="entry name" value="Peptidase_S8/S53_dom_sf"/>
</dbReference>
<evidence type="ECO:0000256" key="3">
    <source>
        <dbReference type="ARBA" id="ARBA00022801"/>
    </source>
</evidence>
<feature type="active site" description="Charge relay system" evidence="5">
    <location>
        <position position="574"/>
    </location>
</feature>
<keyword evidence="3 5" id="KW-0378">Hydrolase</keyword>
<dbReference type="PROSITE" id="PS00138">
    <property type="entry name" value="SUBTILASE_SER"/>
    <property type="match status" value="1"/>
</dbReference>
<keyword evidence="10" id="KW-1185">Reference proteome</keyword>
<gene>
    <name evidence="9" type="ORF">BQ4739_LOCUS1350</name>
</gene>
<dbReference type="PANTHER" id="PTHR43806:SF11">
    <property type="entry name" value="CEREVISIN-RELATED"/>
    <property type="match status" value="1"/>
</dbReference>
<dbReference type="InterPro" id="IPR015500">
    <property type="entry name" value="Peptidase_S8_subtilisin-rel"/>
</dbReference>
<name>A0A383V5E1_TETOB</name>
<dbReference type="Proteomes" id="UP000256970">
    <property type="component" value="Unassembled WGS sequence"/>
</dbReference>
<dbReference type="PANTHER" id="PTHR43806">
    <property type="entry name" value="PEPTIDASE S8"/>
    <property type="match status" value="1"/>
</dbReference>
<dbReference type="SMART" id="SM00209">
    <property type="entry name" value="TSP1"/>
    <property type="match status" value="1"/>
</dbReference>
<feature type="active site" description="Charge relay system" evidence="5">
    <location>
        <position position="613"/>
    </location>
</feature>
<evidence type="ECO:0000259" key="8">
    <source>
        <dbReference type="Pfam" id="PF00082"/>
    </source>
</evidence>
<dbReference type="SUPFAM" id="SSF52743">
    <property type="entry name" value="Subtilisin-like"/>
    <property type="match status" value="1"/>
</dbReference>
<dbReference type="Pfam" id="PF00090">
    <property type="entry name" value="TSP_1"/>
    <property type="match status" value="1"/>
</dbReference>
<evidence type="ECO:0000256" key="2">
    <source>
        <dbReference type="ARBA" id="ARBA00022670"/>
    </source>
</evidence>
<feature type="domain" description="Peptidase S8/S53" evidence="8">
    <location>
        <begin position="566"/>
        <end position="807"/>
    </location>
</feature>
<feature type="chain" id="PRO_5016821817" description="Peptidase S8/S53 domain-containing protein" evidence="7">
    <location>
        <begin position="23"/>
        <end position="861"/>
    </location>
</feature>